<dbReference type="EMBL" id="JAADJG010000070">
    <property type="protein sequence ID" value="KAF4456051.1"/>
    <property type="molecule type" value="Genomic_DNA"/>
</dbReference>
<gene>
    <name evidence="2" type="ORF">F53441_1772</name>
</gene>
<accession>A0A8H4KSU1</accession>
<comment type="caution">
    <text evidence="2">The sequence shown here is derived from an EMBL/GenBank/DDBJ whole genome shotgun (WGS) entry which is preliminary data.</text>
</comment>
<protein>
    <submittedName>
        <fullName evidence="2">Uncharacterized protein</fullName>
    </submittedName>
</protein>
<dbReference type="AlphaFoldDB" id="A0A8H4KSU1"/>
<feature type="region of interest" description="Disordered" evidence="1">
    <location>
        <begin position="1"/>
        <end position="24"/>
    </location>
</feature>
<proteinExistence type="predicted"/>
<dbReference type="Proteomes" id="UP000605986">
    <property type="component" value="Unassembled WGS sequence"/>
</dbReference>
<evidence type="ECO:0000313" key="2">
    <source>
        <dbReference type="EMBL" id="KAF4456051.1"/>
    </source>
</evidence>
<reference evidence="2" key="1">
    <citation type="submission" date="2020-01" db="EMBL/GenBank/DDBJ databases">
        <title>Identification and distribution of gene clusters putatively required for synthesis of sphingolipid metabolism inhibitors in phylogenetically diverse species of the filamentous fungus Fusarium.</title>
        <authorList>
            <person name="Kim H.-S."/>
            <person name="Busman M."/>
            <person name="Brown D.W."/>
            <person name="Divon H."/>
            <person name="Uhlig S."/>
            <person name="Proctor R.H."/>
        </authorList>
    </citation>
    <scope>NUCLEOTIDE SEQUENCE</scope>
    <source>
        <strain evidence="2">NRRL 53441</strain>
    </source>
</reference>
<evidence type="ECO:0000313" key="3">
    <source>
        <dbReference type="Proteomes" id="UP000605986"/>
    </source>
</evidence>
<dbReference type="OrthoDB" id="5014934at2759"/>
<organism evidence="2 3">
    <name type="scientific">Fusarium austroafricanum</name>
    <dbReference type="NCBI Taxonomy" id="2364996"/>
    <lineage>
        <taxon>Eukaryota</taxon>
        <taxon>Fungi</taxon>
        <taxon>Dikarya</taxon>
        <taxon>Ascomycota</taxon>
        <taxon>Pezizomycotina</taxon>
        <taxon>Sordariomycetes</taxon>
        <taxon>Hypocreomycetidae</taxon>
        <taxon>Hypocreales</taxon>
        <taxon>Nectriaceae</taxon>
        <taxon>Fusarium</taxon>
        <taxon>Fusarium concolor species complex</taxon>
    </lineage>
</organism>
<sequence>MRGEPCIQIITRPPEEPDPHSDTDADLDVIWRDHNGKIHWRNNPPLPILRYPNSKVKPKSPVASYSQLQDKVRLEDKAFSIEEPERPRVVVEKLCPTVYNPKYLEKLKAKESDKTVVIGKLDKERALDSVIAKRRGKMKADESKDEKLSRVEIEKQKLDMEHLYAHLRFTTIDWDMAGGRGVCRVKGLPCHGRDFGLEIENHLRTEAHLVHDLSLLKPKPSKEQVKRVKREIQNGMNYLESLEESVKENWAKAKAMADADMKEAGY</sequence>
<evidence type="ECO:0000256" key="1">
    <source>
        <dbReference type="SAM" id="MobiDB-lite"/>
    </source>
</evidence>
<name>A0A8H4KSU1_9HYPO</name>
<feature type="compositionally biased region" description="Basic and acidic residues" evidence="1">
    <location>
        <begin position="13"/>
        <end position="24"/>
    </location>
</feature>
<keyword evidence="3" id="KW-1185">Reference proteome</keyword>